<dbReference type="EMBL" id="JACRWG010000028">
    <property type="protein sequence ID" value="MBC6010098.1"/>
    <property type="molecule type" value="Genomic_DNA"/>
</dbReference>
<dbReference type="Proteomes" id="UP000603474">
    <property type="component" value="Unassembled WGS sequence"/>
</dbReference>
<dbReference type="RefSeq" id="WP_187012383.1">
    <property type="nucleotide sequence ID" value="NZ_JACRWG010000028.1"/>
</dbReference>
<sequence>MKMVFCDIDGTLYRENEQISPLNKEALTRFRDAGGQVVYCTGRHILEMNKILEQDGYPFDYLVLNNGGAILDSNKETLYEKHIEQQIGLDILQWGVDANMFVHMCDGKNSYGCFNHQSFAHSDMGNIPIPDDYMTLMKESPSFQIISLNQEDNQIDQINIIKKRIEDKYGDDVECHPNLHFLDIVPNNCSKGSGVTYLKDKTNAITYTIGDSWNDLSMIEAGDHGCTFNYAHDDIQEKADHIYSYVYEMIDDILGGKI</sequence>
<dbReference type="NCBIfam" id="TIGR01484">
    <property type="entry name" value="HAD-SF-IIB"/>
    <property type="match status" value="1"/>
</dbReference>
<dbReference type="Pfam" id="PF08282">
    <property type="entry name" value="Hydrolase_3"/>
    <property type="match status" value="1"/>
</dbReference>
<comment type="caution">
    <text evidence="1">The sequence shown here is derived from an EMBL/GenBank/DDBJ whole genome shotgun (WGS) entry which is preliminary data.</text>
</comment>
<reference evidence="1 2" key="1">
    <citation type="submission" date="2020-08" db="EMBL/GenBank/DDBJ databases">
        <authorList>
            <person name="Liu C."/>
            <person name="Sun Q."/>
        </authorList>
    </citation>
    <scope>NUCLEOTIDE SEQUENCE [LARGE SCALE GENOMIC DNA]</scope>
    <source>
        <strain evidence="1 2">NSJ-22</strain>
    </source>
</reference>
<dbReference type="NCBIfam" id="TIGR00099">
    <property type="entry name" value="Cof-subfamily"/>
    <property type="match status" value="1"/>
</dbReference>
<keyword evidence="2" id="KW-1185">Reference proteome</keyword>
<dbReference type="InterPro" id="IPR006379">
    <property type="entry name" value="HAD-SF_hydro_IIB"/>
</dbReference>
<dbReference type="InterPro" id="IPR000150">
    <property type="entry name" value="Cof"/>
</dbReference>
<evidence type="ECO:0000313" key="2">
    <source>
        <dbReference type="Proteomes" id="UP000603474"/>
    </source>
</evidence>
<dbReference type="Gene3D" id="3.40.50.1000">
    <property type="entry name" value="HAD superfamily/HAD-like"/>
    <property type="match status" value="1"/>
</dbReference>
<keyword evidence="1" id="KW-0378">Hydrolase</keyword>
<dbReference type="PANTHER" id="PTHR10000">
    <property type="entry name" value="PHOSPHOSERINE PHOSPHATASE"/>
    <property type="match status" value="1"/>
</dbReference>
<dbReference type="SUPFAM" id="SSF56784">
    <property type="entry name" value="HAD-like"/>
    <property type="match status" value="1"/>
</dbReference>
<dbReference type="Gene3D" id="3.30.1240.10">
    <property type="match status" value="1"/>
</dbReference>
<proteinExistence type="predicted"/>
<organism evidence="1 2">
    <name type="scientific">Catenibacterium faecis</name>
    <dbReference type="NCBI Taxonomy" id="2764323"/>
    <lineage>
        <taxon>Bacteria</taxon>
        <taxon>Bacillati</taxon>
        <taxon>Bacillota</taxon>
        <taxon>Erysipelotrichia</taxon>
        <taxon>Erysipelotrichales</taxon>
        <taxon>Coprobacillaceae</taxon>
        <taxon>Catenibacterium</taxon>
    </lineage>
</organism>
<dbReference type="InterPro" id="IPR036412">
    <property type="entry name" value="HAD-like_sf"/>
</dbReference>
<dbReference type="GO" id="GO:0016787">
    <property type="term" value="F:hydrolase activity"/>
    <property type="evidence" value="ECO:0007669"/>
    <property type="project" value="UniProtKB-KW"/>
</dbReference>
<evidence type="ECO:0000313" key="1">
    <source>
        <dbReference type="EMBL" id="MBC6010098.1"/>
    </source>
</evidence>
<name>A0ABR7KBJ6_9FIRM</name>
<protein>
    <submittedName>
        <fullName evidence="1">Cof-type HAD-IIB family hydrolase</fullName>
    </submittedName>
</protein>
<dbReference type="PANTHER" id="PTHR10000:SF8">
    <property type="entry name" value="HAD SUPERFAMILY HYDROLASE-LIKE, TYPE 3"/>
    <property type="match status" value="1"/>
</dbReference>
<gene>
    <name evidence="1" type="ORF">H8909_07560</name>
</gene>
<dbReference type="InterPro" id="IPR023214">
    <property type="entry name" value="HAD_sf"/>
</dbReference>
<accession>A0ABR7KBJ6</accession>